<evidence type="ECO:0000259" key="7">
    <source>
        <dbReference type="Pfam" id="PF14322"/>
    </source>
</evidence>
<feature type="domain" description="RagB/SusD" evidence="6">
    <location>
        <begin position="372"/>
        <end position="502"/>
    </location>
</feature>
<dbReference type="AlphaFoldDB" id="A0A4V3C4T4"/>
<evidence type="ECO:0000313" key="8">
    <source>
        <dbReference type="EMBL" id="TDO27188.1"/>
    </source>
</evidence>
<dbReference type="OrthoDB" id="1080118at2"/>
<evidence type="ECO:0000256" key="4">
    <source>
        <dbReference type="ARBA" id="ARBA00023136"/>
    </source>
</evidence>
<dbReference type="InterPro" id="IPR033985">
    <property type="entry name" value="SusD-like_N"/>
</dbReference>
<organism evidence="8 9">
    <name type="scientific">Sediminibacterium goheungense</name>
    <dbReference type="NCBI Taxonomy" id="1086393"/>
    <lineage>
        <taxon>Bacteria</taxon>
        <taxon>Pseudomonadati</taxon>
        <taxon>Bacteroidota</taxon>
        <taxon>Chitinophagia</taxon>
        <taxon>Chitinophagales</taxon>
        <taxon>Chitinophagaceae</taxon>
        <taxon>Sediminibacterium</taxon>
    </lineage>
</organism>
<proteinExistence type="inferred from homology"/>
<feature type="domain" description="SusD-like N-terminal" evidence="7">
    <location>
        <begin position="50"/>
        <end position="233"/>
    </location>
</feature>
<evidence type="ECO:0000313" key="9">
    <source>
        <dbReference type="Proteomes" id="UP000295741"/>
    </source>
</evidence>
<evidence type="ECO:0000259" key="6">
    <source>
        <dbReference type="Pfam" id="PF07980"/>
    </source>
</evidence>
<comment type="subcellular location">
    <subcellularLocation>
        <location evidence="1">Cell outer membrane</location>
    </subcellularLocation>
</comment>
<dbReference type="Pfam" id="PF07980">
    <property type="entry name" value="SusD_RagB"/>
    <property type="match status" value="1"/>
</dbReference>
<dbReference type="EMBL" id="SNWP01000011">
    <property type="protein sequence ID" value="TDO27188.1"/>
    <property type="molecule type" value="Genomic_DNA"/>
</dbReference>
<sequence length="503" mass="54794">MKKILNKIVVGSFLVILIGESCNKQLDIPSRNSLDASLALSNKSGIEYAINSVYSILKRETHYGRDLFSVTDAMADIAFANGRSSRLLNENRNTALANVGIWGGSYAAINEINLTLEAIPAVTDATTADKARYEGELKFLRALYYFDLVKNYGYIPTFVVANQNKGGVPITLTGFNSSTGAANYRPSRASLAACYAQIMEDLNRSIVLLSNANKGRNYASKHAALALGSRVALYEGNWQRADSFATAAITLTGGIGAMTNTSNYVAGWRAASHPEGIFEVWYATLGENLGVNTSLAATHTTLSAPGAFNGVRQGQGDLVPNAFLLTQLGISGFPTNLAQAPAPPALTYGNDIRNRLFEWGVNASGHYVECTKWMGKNGGPNWDNTVVIRWPELYLNRAEARYRLGDEAGAWADLNIIRTARIVGFTVPTTPLTGQALLDEILRQRMLEFAFEGHRFYDLKRNGLAIVKVNPATNLPATDYRILPRIPLGDIDGNPNMEQNFGY</sequence>
<keyword evidence="5" id="KW-0998">Cell outer membrane</keyword>
<dbReference type="CDD" id="cd08977">
    <property type="entry name" value="SusD"/>
    <property type="match status" value="1"/>
</dbReference>
<dbReference type="SUPFAM" id="SSF48452">
    <property type="entry name" value="TPR-like"/>
    <property type="match status" value="1"/>
</dbReference>
<keyword evidence="4" id="KW-0472">Membrane</keyword>
<dbReference type="Gene3D" id="1.25.40.390">
    <property type="match status" value="1"/>
</dbReference>
<gene>
    <name evidence="8" type="ORF">BC659_2509</name>
</gene>
<dbReference type="InterPro" id="IPR011990">
    <property type="entry name" value="TPR-like_helical_dom_sf"/>
</dbReference>
<protein>
    <submittedName>
        <fullName evidence="8">SusD-like starch-binding protein associating with outer membrane</fullName>
    </submittedName>
</protein>
<comment type="similarity">
    <text evidence="2">Belongs to the SusD family.</text>
</comment>
<reference evidence="8 9" key="1">
    <citation type="submission" date="2019-03" db="EMBL/GenBank/DDBJ databases">
        <title>Genomic Encyclopedia of Archaeal and Bacterial Type Strains, Phase II (KMG-II): from individual species to whole genera.</title>
        <authorList>
            <person name="Goeker M."/>
        </authorList>
    </citation>
    <scope>NUCLEOTIDE SEQUENCE [LARGE SCALE GENOMIC DNA]</scope>
    <source>
        <strain evidence="8 9">DSM 28323</strain>
    </source>
</reference>
<evidence type="ECO:0000256" key="3">
    <source>
        <dbReference type="ARBA" id="ARBA00022729"/>
    </source>
</evidence>
<dbReference type="InterPro" id="IPR012944">
    <property type="entry name" value="SusD_RagB_dom"/>
</dbReference>
<name>A0A4V3C4T4_9BACT</name>
<evidence type="ECO:0000256" key="1">
    <source>
        <dbReference type="ARBA" id="ARBA00004442"/>
    </source>
</evidence>
<dbReference type="GO" id="GO:0009279">
    <property type="term" value="C:cell outer membrane"/>
    <property type="evidence" value="ECO:0007669"/>
    <property type="project" value="UniProtKB-SubCell"/>
</dbReference>
<keyword evidence="9" id="KW-1185">Reference proteome</keyword>
<keyword evidence="3" id="KW-0732">Signal</keyword>
<evidence type="ECO:0000256" key="2">
    <source>
        <dbReference type="ARBA" id="ARBA00006275"/>
    </source>
</evidence>
<comment type="caution">
    <text evidence="8">The sequence shown here is derived from an EMBL/GenBank/DDBJ whole genome shotgun (WGS) entry which is preliminary data.</text>
</comment>
<dbReference type="Proteomes" id="UP000295741">
    <property type="component" value="Unassembled WGS sequence"/>
</dbReference>
<accession>A0A4V3C4T4</accession>
<evidence type="ECO:0000256" key="5">
    <source>
        <dbReference type="ARBA" id="ARBA00023237"/>
    </source>
</evidence>
<dbReference type="Pfam" id="PF14322">
    <property type="entry name" value="SusD-like_3"/>
    <property type="match status" value="1"/>
</dbReference>
<dbReference type="RefSeq" id="WP_133475050.1">
    <property type="nucleotide sequence ID" value="NZ_SNWP01000011.1"/>
</dbReference>